<comment type="caution">
    <text evidence="6">The sequence shown here is derived from an EMBL/GenBank/DDBJ whole genome shotgun (WGS) entry which is preliminary data.</text>
</comment>
<protein>
    <recommendedName>
        <fullName evidence="5">Putative phosphoenolpyruvate synthase regulatory protein</fullName>
        <shortName evidence="5">PEP synthase regulatory protein</shortName>
        <shortName evidence="5">PSRP</shortName>
        <ecNumber evidence="5">2.7.11.33</ecNumber>
        <ecNumber evidence="5">2.7.4.28</ecNumber>
    </recommendedName>
    <alternativeName>
        <fullName evidence="5">Pyruvate, water dikinase regulatory protein</fullName>
    </alternativeName>
</protein>
<evidence type="ECO:0000256" key="1">
    <source>
        <dbReference type="ARBA" id="ARBA00022527"/>
    </source>
</evidence>
<dbReference type="InterPro" id="IPR026530">
    <property type="entry name" value="PSRP"/>
</dbReference>
<dbReference type="NCBIfam" id="NF003742">
    <property type="entry name" value="PRK05339.1"/>
    <property type="match status" value="1"/>
</dbReference>
<comment type="catalytic activity">
    <reaction evidence="5">
        <text>[pyruvate, water dikinase] + ADP = [pyruvate, water dikinase]-phosphate + AMP + H(+)</text>
        <dbReference type="Rhea" id="RHEA:46020"/>
        <dbReference type="Rhea" id="RHEA-COMP:11425"/>
        <dbReference type="Rhea" id="RHEA-COMP:11426"/>
        <dbReference type="ChEBI" id="CHEBI:15378"/>
        <dbReference type="ChEBI" id="CHEBI:43176"/>
        <dbReference type="ChEBI" id="CHEBI:68546"/>
        <dbReference type="ChEBI" id="CHEBI:456215"/>
        <dbReference type="ChEBI" id="CHEBI:456216"/>
        <dbReference type="EC" id="2.7.11.33"/>
    </reaction>
</comment>
<sequence length="266" mass="30175">MRRTVFFVSESTGITAETLGQSLLSQFAHSVEFKTVYMPFINTMERARELAERLKQLNELEGVRPIVFATMPEEDIRAVLSSSPCLYIELFDTFIGPLAKELGVGPSGKRGLTHGFSNGDSYEHRMNIINFAMTNDDGARLDKFDQADVILIGVSRSGKTPTCLYLAIHFDIKAANYPLTEEDFERGRLPQVLMNNRDKLIALTIDPLRLHRIREERRPGSRYASLNSCRREVQEAEEMFRRLGLKVLDTTSHSIEEISSLIMKAI</sequence>
<comment type="similarity">
    <text evidence="5">Belongs to the pyruvate, phosphate/water dikinase regulatory protein family. PSRP subfamily.</text>
</comment>
<name>A0A831RIT7_9GAMM</name>
<evidence type="ECO:0000313" key="6">
    <source>
        <dbReference type="EMBL" id="HEB94975.1"/>
    </source>
</evidence>
<gene>
    <name evidence="6" type="ORF">ENI96_00925</name>
</gene>
<feature type="binding site" evidence="5">
    <location>
        <begin position="153"/>
        <end position="160"/>
    </location>
    <ligand>
        <name>ADP</name>
        <dbReference type="ChEBI" id="CHEBI:456216"/>
    </ligand>
</feature>
<proteinExistence type="inferred from homology"/>
<reference evidence="6" key="1">
    <citation type="journal article" date="2020" name="mSystems">
        <title>Genome- and Community-Level Interaction Insights into Carbon Utilization and Element Cycling Functions of Hydrothermarchaeota in Hydrothermal Sediment.</title>
        <authorList>
            <person name="Zhou Z."/>
            <person name="Liu Y."/>
            <person name="Xu W."/>
            <person name="Pan J."/>
            <person name="Luo Z.H."/>
            <person name="Li M."/>
        </authorList>
    </citation>
    <scope>NUCLEOTIDE SEQUENCE [LARGE SCALE GENOMIC DNA]</scope>
    <source>
        <strain evidence="6">HyVt-443</strain>
    </source>
</reference>
<dbReference type="EMBL" id="DRKP01000010">
    <property type="protein sequence ID" value="HEB94975.1"/>
    <property type="molecule type" value="Genomic_DNA"/>
</dbReference>
<keyword evidence="4 5" id="KW-0418">Kinase</keyword>
<dbReference type="GO" id="GO:0004674">
    <property type="term" value="F:protein serine/threonine kinase activity"/>
    <property type="evidence" value="ECO:0007669"/>
    <property type="project" value="UniProtKB-UniRule"/>
</dbReference>
<dbReference type="GO" id="GO:0043531">
    <property type="term" value="F:ADP binding"/>
    <property type="evidence" value="ECO:0007669"/>
    <property type="project" value="UniProtKB-UniRule"/>
</dbReference>
<dbReference type="AlphaFoldDB" id="A0A831RIT7"/>
<evidence type="ECO:0000256" key="2">
    <source>
        <dbReference type="ARBA" id="ARBA00022679"/>
    </source>
</evidence>
<evidence type="ECO:0000256" key="5">
    <source>
        <dbReference type="HAMAP-Rule" id="MF_01062"/>
    </source>
</evidence>
<evidence type="ECO:0000256" key="3">
    <source>
        <dbReference type="ARBA" id="ARBA00022741"/>
    </source>
</evidence>
<organism evidence="6">
    <name type="scientific">Sedimenticola thiotaurini</name>
    <dbReference type="NCBI Taxonomy" id="1543721"/>
    <lineage>
        <taxon>Bacteria</taxon>
        <taxon>Pseudomonadati</taxon>
        <taxon>Pseudomonadota</taxon>
        <taxon>Gammaproteobacteria</taxon>
        <taxon>Chromatiales</taxon>
        <taxon>Sedimenticolaceae</taxon>
        <taxon>Sedimenticola</taxon>
    </lineage>
</organism>
<dbReference type="PANTHER" id="PTHR31756">
    <property type="entry name" value="PYRUVATE, PHOSPHATE DIKINASE REGULATORY PROTEIN 1, CHLOROPLASTIC"/>
    <property type="match status" value="1"/>
</dbReference>
<keyword evidence="2 5" id="KW-0808">Transferase</keyword>
<dbReference type="InterPro" id="IPR005177">
    <property type="entry name" value="Kinase-pyrophosphorylase"/>
</dbReference>
<accession>A0A831RIT7</accession>
<comment type="function">
    <text evidence="5">Bifunctional serine/threonine kinase and phosphorylase involved in the regulation of the phosphoenolpyruvate synthase (PEPS) by catalyzing its phosphorylation/dephosphorylation.</text>
</comment>
<dbReference type="GO" id="GO:0016776">
    <property type="term" value="F:phosphotransferase activity, phosphate group as acceptor"/>
    <property type="evidence" value="ECO:0007669"/>
    <property type="project" value="UniProtKB-UniRule"/>
</dbReference>
<dbReference type="Pfam" id="PF03618">
    <property type="entry name" value="Kinase-PPPase"/>
    <property type="match status" value="1"/>
</dbReference>
<evidence type="ECO:0000256" key="4">
    <source>
        <dbReference type="ARBA" id="ARBA00022777"/>
    </source>
</evidence>
<dbReference type="EC" id="2.7.4.28" evidence="5"/>
<comment type="catalytic activity">
    <reaction evidence="5">
        <text>[pyruvate, water dikinase]-phosphate + phosphate + H(+) = [pyruvate, water dikinase] + diphosphate</text>
        <dbReference type="Rhea" id="RHEA:48580"/>
        <dbReference type="Rhea" id="RHEA-COMP:11425"/>
        <dbReference type="Rhea" id="RHEA-COMP:11426"/>
        <dbReference type="ChEBI" id="CHEBI:15378"/>
        <dbReference type="ChEBI" id="CHEBI:33019"/>
        <dbReference type="ChEBI" id="CHEBI:43176"/>
        <dbReference type="ChEBI" id="CHEBI:43474"/>
        <dbReference type="ChEBI" id="CHEBI:68546"/>
        <dbReference type="EC" id="2.7.4.28"/>
    </reaction>
</comment>
<dbReference type="PANTHER" id="PTHR31756:SF3">
    <property type="entry name" value="PYRUVATE, PHOSPHATE DIKINASE REGULATORY PROTEIN 1, CHLOROPLASTIC"/>
    <property type="match status" value="1"/>
</dbReference>
<dbReference type="HAMAP" id="MF_01062">
    <property type="entry name" value="PSRP"/>
    <property type="match status" value="1"/>
</dbReference>
<keyword evidence="1 5" id="KW-0723">Serine/threonine-protein kinase</keyword>
<dbReference type="EC" id="2.7.11.33" evidence="5"/>
<dbReference type="GO" id="GO:0005524">
    <property type="term" value="F:ATP binding"/>
    <property type="evidence" value="ECO:0007669"/>
    <property type="project" value="InterPro"/>
</dbReference>
<dbReference type="Proteomes" id="UP000886251">
    <property type="component" value="Unassembled WGS sequence"/>
</dbReference>
<keyword evidence="3 5" id="KW-0547">Nucleotide-binding</keyword>